<organism evidence="2 3">
    <name type="scientific">Cucurbita moschata</name>
    <name type="common">Winter crookneck squash</name>
    <name type="synonym">Cucurbita pepo var. moschata</name>
    <dbReference type="NCBI Taxonomy" id="3662"/>
    <lineage>
        <taxon>Eukaryota</taxon>
        <taxon>Viridiplantae</taxon>
        <taxon>Streptophyta</taxon>
        <taxon>Embryophyta</taxon>
        <taxon>Tracheophyta</taxon>
        <taxon>Spermatophyta</taxon>
        <taxon>Magnoliopsida</taxon>
        <taxon>eudicotyledons</taxon>
        <taxon>Gunneridae</taxon>
        <taxon>Pentapetalae</taxon>
        <taxon>rosids</taxon>
        <taxon>fabids</taxon>
        <taxon>Cucurbitales</taxon>
        <taxon>Cucurbitaceae</taxon>
        <taxon>Cucurbiteae</taxon>
        <taxon>Cucurbita</taxon>
    </lineage>
</organism>
<dbReference type="PANTHER" id="PTHR33676:SF3">
    <property type="entry name" value="COLD-REGULATED PROTEIN 27"/>
    <property type="match status" value="1"/>
</dbReference>
<feature type="region of interest" description="Disordered" evidence="1">
    <location>
        <begin position="47"/>
        <end position="124"/>
    </location>
</feature>
<evidence type="ECO:0000256" key="1">
    <source>
        <dbReference type="SAM" id="MobiDB-lite"/>
    </source>
</evidence>
<dbReference type="Proteomes" id="UP000504609">
    <property type="component" value="Unplaced"/>
</dbReference>
<evidence type="ECO:0000313" key="3">
    <source>
        <dbReference type="RefSeq" id="XP_022945615.1"/>
    </source>
</evidence>
<dbReference type="GO" id="GO:0042752">
    <property type="term" value="P:regulation of circadian rhythm"/>
    <property type="evidence" value="ECO:0007669"/>
    <property type="project" value="InterPro"/>
</dbReference>
<dbReference type="GeneID" id="111449801"/>
<reference evidence="3" key="1">
    <citation type="submission" date="2025-08" db="UniProtKB">
        <authorList>
            <consortium name="RefSeq"/>
        </authorList>
    </citation>
    <scope>IDENTIFICATION</scope>
    <source>
        <tissue evidence="3">Young leaves</tissue>
    </source>
</reference>
<dbReference type="KEGG" id="cmos:111449801"/>
<dbReference type="InterPro" id="IPR044678">
    <property type="entry name" value="COR27/28"/>
</dbReference>
<keyword evidence="2" id="KW-1185">Reference proteome</keyword>
<dbReference type="PANTHER" id="PTHR33676">
    <property type="entry name" value="COLD REGULATED PROTEIN 27"/>
    <property type="match status" value="1"/>
</dbReference>
<dbReference type="RefSeq" id="XP_022945615.1">
    <property type="nucleotide sequence ID" value="XM_023089847.1"/>
</dbReference>
<accession>A0A6J1G1G2</accession>
<proteinExistence type="predicted"/>
<dbReference type="AlphaFoldDB" id="A0A6J1G1G2"/>
<protein>
    <submittedName>
        <fullName evidence="3">Uncharacterized protein LOC111449801</fullName>
    </submittedName>
</protein>
<gene>
    <name evidence="3" type="primary">LOC111449801</name>
</gene>
<name>A0A6J1G1G2_CUCMO</name>
<evidence type="ECO:0000313" key="2">
    <source>
        <dbReference type="Proteomes" id="UP000504609"/>
    </source>
</evidence>
<dbReference type="GO" id="GO:0009409">
    <property type="term" value="P:response to cold"/>
    <property type="evidence" value="ECO:0007669"/>
    <property type="project" value="InterPro"/>
</dbReference>
<sequence length="124" mass="14388">MASHVQFSKTGPFWTDEKHVHFLNSMEASFVRSMYENLHHRRRLRLNRLLPDTADSTLDSHQKYRKNHHPTAGGGRMDGRSSRRSRRISSLPPISIQDQVVPQMENRAAEEEDEEDHPTSPINC</sequence>